<feature type="non-terminal residue" evidence="1">
    <location>
        <position position="54"/>
    </location>
</feature>
<accession>A0A392S5U5</accession>
<protein>
    <submittedName>
        <fullName evidence="1">Exportin 1</fullName>
    </submittedName>
</protein>
<dbReference type="EMBL" id="LXQA010321768">
    <property type="protein sequence ID" value="MCI43767.1"/>
    <property type="molecule type" value="Genomic_DNA"/>
</dbReference>
<dbReference type="Proteomes" id="UP000265520">
    <property type="component" value="Unassembled WGS sequence"/>
</dbReference>
<comment type="caution">
    <text evidence="1">The sequence shown here is derived from an EMBL/GenBank/DDBJ whole genome shotgun (WGS) entry which is preliminary data.</text>
</comment>
<dbReference type="InterPro" id="IPR011989">
    <property type="entry name" value="ARM-like"/>
</dbReference>
<keyword evidence="2" id="KW-1185">Reference proteome</keyword>
<reference evidence="1 2" key="1">
    <citation type="journal article" date="2018" name="Front. Plant Sci.">
        <title>Red Clover (Trifolium pratense) and Zigzag Clover (T. medium) - A Picture of Genomic Similarities and Differences.</title>
        <authorList>
            <person name="Dluhosova J."/>
            <person name="Istvanek J."/>
            <person name="Nedelnik J."/>
            <person name="Repkova J."/>
        </authorList>
    </citation>
    <scope>NUCLEOTIDE SEQUENCE [LARGE SCALE GENOMIC DNA]</scope>
    <source>
        <strain evidence="2">cv. 10/8</strain>
        <tissue evidence="1">Leaf</tissue>
    </source>
</reference>
<organism evidence="1 2">
    <name type="scientific">Trifolium medium</name>
    <dbReference type="NCBI Taxonomy" id="97028"/>
    <lineage>
        <taxon>Eukaryota</taxon>
        <taxon>Viridiplantae</taxon>
        <taxon>Streptophyta</taxon>
        <taxon>Embryophyta</taxon>
        <taxon>Tracheophyta</taxon>
        <taxon>Spermatophyta</taxon>
        <taxon>Magnoliopsida</taxon>
        <taxon>eudicotyledons</taxon>
        <taxon>Gunneridae</taxon>
        <taxon>Pentapetalae</taxon>
        <taxon>rosids</taxon>
        <taxon>fabids</taxon>
        <taxon>Fabales</taxon>
        <taxon>Fabaceae</taxon>
        <taxon>Papilionoideae</taxon>
        <taxon>50 kb inversion clade</taxon>
        <taxon>NPAAA clade</taxon>
        <taxon>Hologalegina</taxon>
        <taxon>IRL clade</taxon>
        <taxon>Trifolieae</taxon>
        <taxon>Trifolium</taxon>
    </lineage>
</organism>
<evidence type="ECO:0000313" key="1">
    <source>
        <dbReference type="EMBL" id="MCI43767.1"/>
    </source>
</evidence>
<evidence type="ECO:0000313" key="2">
    <source>
        <dbReference type="Proteomes" id="UP000265520"/>
    </source>
</evidence>
<sequence length="54" mass="6468">MIQAESDAQKRDEYIQRLMQLPNQKWMEIIGQAHQNVEFLKDQDVIRTVLNILQ</sequence>
<dbReference type="Gene3D" id="1.25.10.10">
    <property type="entry name" value="Leucine-rich Repeat Variant"/>
    <property type="match status" value="1"/>
</dbReference>
<dbReference type="AlphaFoldDB" id="A0A392S5U5"/>
<proteinExistence type="predicted"/>
<name>A0A392S5U5_9FABA</name>